<dbReference type="InterPro" id="IPR003795">
    <property type="entry name" value="DUF192"/>
</dbReference>
<dbReference type="Proteomes" id="UP000565205">
    <property type="component" value="Unassembled WGS sequence"/>
</dbReference>
<dbReference type="PANTHER" id="PTHR37953">
    <property type="entry name" value="UPF0127 PROTEIN MJ1496"/>
    <property type="match status" value="1"/>
</dbReference>
<dbReference type="PANTHER" id="PTHR37953:SF1">
    <property type="entry name" value="UPF0127 PROTEIN MJ1496"/>
    <property type="match status" value="1"/>
</dbReference>
<dbReference type="InterPro" id="IPR038695">
    <property type="entry name" value="Saro_0823-like_sf"/>
</dbReference>
<dbReference type="Gene3D" id="2.60.120.1140">
    <property type="entry name" value="Protein of unknown function DUF192"/>
    <property type="match status" value="1"/>
</dbReference>
<keyword evidence="4" id="KW-1185">Reference proteome</keyword>
<dbReference type="AlphaFoldDB" id="A0A850NQM6"/>
<protein>
    <submittedName>
        <fullName evidence="3">DUF192 domain-containing protein</fullName>
    </submittedName>
</protein>
<feature type="chain" id="PRO_5036418685" evidence="1">
    <location>
        <begin position="22"/>
        <end position="159"/>
    </location>
</feature>
<reference evidence="2 4" key="2">
    <citation type="submission" date="2020-08" db="EMBL/GenBank/DDBJ databases">
        <title>Genomic Encyclopedia of Type Strains, Phase III (KMG-III): the genomes of soil and plant-associated and newly described type strains.</title>
        <authorList>
            <person name="Whitman W."/>
        </authorList>
    </citation>
    <scope>NUCLEOTIDE SEQUENCE [LARGE SCALE GENOMIC DNA]</scope>
    <source>
        <strain evidence="2 4">CECT 8088</strain>
    </source>
</reference>
<evidence type="ECO:0000313" key="4">
    <source>
        <dbReference type="Proteomes" id="UP000557688"/>
    </source>
</evidence>
<name>A0A850NQM6_9PROT</name>
<keyword evidence="1" id="KW-0732">Signal</keyword>
<sequence length="159" mass="17303">MSRLASACGALLLLLPLGARAGDDITAAQPELPRQKLVIVSKDGTRHVFSVELTRTPREQEVGLMYRTEIRPDGGMLFVWPELQRAQMWMEHCPVPEDMVFIGADDRIASIAENTVPESLAVIDSGVPVKATLELQGGLTAKENINVGDHVEAAALRHP</sequence>
<dbReference type="EMBL" id="JABXXQ010000310">
    <property type="protein sequence ID" value="NVN31204.1"/>
    <property type="molecule type" value="Genomic_DNA"/>
</dbReference>
<feature type="signal peptide" evidence="1">
    <location>
        <begin position="1"/>
        <end position="21"/>
    </location>
</feature>
<organism evidence="3 5">
    <name type="scientific">Endobacter medicaginis</name>
    <dbReference type="NCBI Taxonomy" id="1181271"/>
    <lineage>
        <taxon>Bacteria</taxon>
        <taxon>Pseudomonadati</taxon>
        <taxon>Pseudomonadota</taxon>
        <taxon>Alphaproteobacteria</taxon>
        <taxon>Acetobacterales</taxon>
        <taxon>Acetobacteraceae</taxon>
        <taxon>Endobacter</taxon>
    </lineage>
</organism>
<evidence type="ECO:0000313" key="5">
    <source>
        <dbReference type="Proteomes" id="UP000565205"/>
    </source>
</evidence>
<proteinExistence type="predicted"/>
<dbReference type="Proteomes" id="UP000557688">
    <property type="component" value="Unassembled WGS sequence"/>
</dbReference>
<dbReference type="EMBL" id="JACHXV010000018">
    <property type="protein sequence ID" value="MBB3175096.1"/>
    <property type="molecule type" value="Genomic_DNA"/>
</dbReference>
<accession>A0A850NQM6</accession>
<reference evidence="3 5" key="1">
    <citation type="submission" date="2020-06" db="EMBL/GenBank/DDBJ databases">
        <title>Description of novel acetic acid bacteria.</title>
        <authorList>
            <person name="Sombolestani A."/>
        </authorList>
    </citation>
    <scope>NUCLEOTIDE SEQUENCE [LARGE SCALE GENOMIC DNA]</scope>
    <source>
        <strain evidence="3 5">LMG 26838</strain>
    </source>
</reference>
<dbReference type="Pfam" id="PF02643">
    <property type="entry name" value="DUF192"/>
    <property type="match status" value="1"/>
</dbReference>
<comment type="caution">
    <text evidence="3">The sequence shown here is derived from an EMBL/GenBank/DDBJ whole genome shotgun (WGS) entry which is preliminary data.</text>
</comment>
<evidence type="ECO:0000313" key="2">
    <source>
        <dbReference type="EMBL" id="MBB3175096.1"/>
    </source>
</evidence>
<dbReference type="RefSeq" id="WP_176625357.1">
    <property type="nucleotide sequence ID" value="NZ_JABXXQ010000310.1"/>
</dbReference>
<evidence type="ECO:0000313" key="3">
    <source>
        <dbReference type="EMBL" id="NVN31204.1"/>
    </source>
</evidence>
<gene>
    <name evidence="2" type="ORF">FHR90_002945</name>
    <name evidence="3" type="ORF">HUK83_12780</name>
</gene>
<evidence type="ECO:0000256" key="1">
    <source>
        <dbReference type="SAM" id="SignalP"/>
    </source>
</evidence>